<dbReference type="Proteomes" id="UP000641514">
    <property type="component" value="Unassembled WGS sequence"/>
</dbReference>
<feature type="compositionally biased region" description="Pro residues" evidence="1">
    <location>
        <begin position="234"/>
        <end position="243"/>
    </location>
</feature>
<reference evidence="3" key="2">
    <citation type="submission" date="2020-09" db="EMBL/GenBank/DDBJ databases">
        <authorList>
            <person name="Sun Q."/>
            <person name="Zhou Y."/>
        </authorList>
    </citation>
    <scope>NUCLEOTIDE SEQUENCE</scope>
    <source>
        <strain evidence="3">CGMCC 1.15478</strain>
    </source>
</reference>
<keyword evidence="2" id="KW-1133">Transmembrane helix</keyword>
<feature type="transmembrane region" description="Helical" evidence="2">
    <location>
        <begin position="34"/>
        <end position="57"/>
    </location>
</feature>
<dbReference type="EMBL" id="BMJH01000003">
    <property type="protein sequence ID" value="GGC70476.1"/>
    <property type="molecule type" value="Genomic_DNA"/>
</dbReference>
<keyword evidence="4" id="KW-1185">Reference proteome</keyword>
<protein>
    <recommendedName>
        <fullName evidence="5">DUF3105 domain-containing protein</fullName>
    </recommendedName>
</protein>
<keyword evidence="2" id="KW-0812">Transmembrane</keyword>
<dbReference type="RefSeq" id="WP_188675269.1">
    <property type="nucleotide sequence ID" value="NZ_BMJH01000003.1"/>
</dbReference>
<sequence>MPSGKNDKSAKALKAVKRKSSGPKSKGLQTGINIPWLGIGAIVSVIALIAIIAFAVLPSYQDSREIDSWSPSADNPDPSRDIEGITIVEELSNIHVRAGQRVAYDHTPPVGGPHDEAWATCNGIVYDEPIRTENAVHSIEHGAVWITYEPDLADEADIERLRNRVSGQTYMFLSPFPGQESPISMQSWGRQLRLDSAEDPRINHFIGALRLHPTLSPEPGESCATVPGLFEPDNPNPFDPSPLGPDAVQMDGSGAAPQLDDLSQIPGLEDLDLSELDLEGDFPMDAEDPAFEEPAE</sequence>
<proteinExistence type="predicted"/>
<name>A0A916UE99_9ACTN</name>
<accession>A0A916UE99</accession>
<evidence type="ECO:0000256" key="1">
    <source>
        <dbReference type="SAM" id="MobiDB-lite"/>
    </source>
</evidence>
<keyword evidence="2" id="KW-0472">Membrane</keyword>
<feature type="region of interest" description="Disordered" evidence="1">
    <location>
        <begin position="228"/>
        <end position="296"/>
    </location>
</feature>
<dbReference type="InterPro" id="IPR021454">
    <property type="entry name" value="DUF3105"/>
</dbReference>
<dbReference type="Pfam" id="PF11303">
    <property type="entry name" value="DUF3105"/>
    <property type="match status" value="1"/>
</dbReference>
<feature type="compositionally biased region" description="Basic and acidic residues" evidence="1">
    <location>
        <begin position="1"/>
        <end position="10"/>
    </location>
</feature>
<comment type="caution">
    <text evidence="3">The sequence shown here is derived from an EMBL/GenBank/DDBJ whole genome shotgun (WGS) entry which is preliminary data.</text>
</comment>
<reference evidence="3" key="1">
    <citation type="journal article" date="2014" name="Int. J. Syst. Evol. Microbiol.">
        <title>Complete genome sequence of Corynebacterium casei LMG S-19264T (=DSM 44701T), isolated from a smear-ripened cheese.</title>
        <authorList>
            <consortium name="US DOE Joint Genome Institute (JGI-PGF)"/>
            <person name="Walter F."/>
            <person name="Albersmeier A."/>
            <person name="Kalinowski J."/>
            <person name="Ruckert C."/>
        </authorList>
    </citation>
    <scope>NUCLEOTIDE SEQUENCE</scope>
    <source>
        <strain evidence="3">CGMCC 1.15478</strain>
    </source>
</reference>
<dbReference type="AlphaFoldDB" id="A0A916UE99"/>
<evidence type="ECO:0008006" key="5">
    <source>
        <dbReference type="Google" id="ProtNLM"/>
    </source>
</evidence>
<evidence type="ECO:0000313" key="4">
    <source>
        <dbReference type="Proteomes" id="UP000641514"/>
    </source>
</evidence>
<evidence type="ECO:0000256" key="2">
    <source>
        <dbReference type="SAM" id="Phobius"/>
    </source>
</evidence>
<feature type="region of interest" description="Disordered" evidence="1">
    <location>
        <begin position="1"/>
        <end position="26"/>
    </location>
</feature>
<organism evidence="3 4">
    <name type="scientific">Hoyosella rhizosphaerae</name>
    <dbReference type="NCBI Taxonomy" id="1755582"/>
    <lineage>
        <taxon>Bacteria</taxon>
        <taxon>Bacillati</taxon>
        <taxon>Actinomycetota</taxon>
        <taxon>Actinomycetes</taxon>
        <taxon>Mycobacteriales</taxon>
        <taxon>Hoyosellaceae</taxon>
        <taxon>Hoyosella</taxon>
    </lineage>
</organism>
<feature type="compositionally biased region" description="Acidic residues" evidence="1">
    <location>
        <begin position="269"/>
        <end position="296"/>
    </location>
</feature>
<gene>
    <name evidence="3" type="ORF">GCM10011410_24150</name>
</gene>
<evidence type="ECO:0000313" key="3">
    <source>
        <dbReference type="EMBL" id="GGC70476.1"/>
    </source>
</evidence>